<organism evidence="2 3">
    <name type="scientific">Caerostris extrusa</name>
    <name type="common">Bark spider</name>
    <name type="synonym">Caerostris bankana</name>
    <dbReference type="NCBI Taxonomy" id="172846"/>
    <lineage>
        <taxon>Eukaryota</taxon>
        <taxon>Metazoa</taxon>
        <taxon>Ecdysozoa</taxon>
        <taxon>Arthropoda</taxon>
        <taxon>Chelicerata</taxon>
        <taxon>Arachnida</taxon>
        <taxon>Araneae</taxon>
        <taxon>Araneomorphae</taxon>
        <taxon>Entelegynae</taxon>
        <taxon>Araneoidea</taxon>
        <taxon>Araneidae</taxon>
        <taxon>Caerostris</taxon>
    </lineage>
</organism>
<reference evidence="2 3" key="1">
    <citation type="submission" date="2021-06" db="EMBL/GenBank/DDBJ databases">
        <title>Caerostris extrusa draft genome.</title>
        <authorList>
            <person name="Kono N."/>
            <person name="Arakawa K."/>
        </authorList>
    </citation>
    <scope>NUCLEOTIDE SEQUENCE [LARGE SCALE GENOMIC DNA]</scope>
</reference>
<proteinExistence type="predicted"/>
<sequence>MAAHHRSSADRWRPTDRGSQGRQGALGSGAHECQDCFSLRPSSVPHPSSVRLGLFCSLVGTFFGDCFAGHLRIRRAAV</sequence>
<keyword evidence="3" id="KW-1185">Reference proteome</keyword>
<comment type="caution">
    <text evidence="2">The sequence shown here is derived from an EMBL/GenBank/DDBJ whole genome shotgun (WGS) entry which is preliminary data.</text>
</comment>
<evidence type="ECO:0000256" key="1">
    <source>
        <dbReference type="SAM" id="MobiDB-lite"/>
    </source>
</evidence>
<evidence type="ECO:0000313" key="2">
    <source>
        <dbReference type="EMBL" id="GIX84764.1"/>
    </source>
</evidence>
<accession>A0AAV4NML1</accession>
<gene>
    <name evidence="2" type="ORF">CEXT_401481</name>
</gene>
<dbReference type="Proteomes" id="UP001054945">
    <property type="component" value="Unassembled WGS sequence"/>
</dbReference>
<feature type="compositionally biased region" description="Basic and acidic residues" evidence="1">
    <location>
        <begin position="7"/>
        <end position="16"/>
    </location>
</feature>
<dbReference type="AlphaFoldDB" id="A0AAV4NML1"/>
<evidence type="ECO:0000313" key="3">
    <source>
        <dbReference type="Proteomes" id="UP001054945"/>
    </source>
</evidence>
<feature type="region of interest" description="Disordered" evidence="1">
    <location>
        <begin position="1"/>
        <end position="29"/>
    </location>
</feature>
<protein>
    <submittedName>
        <fullName evidence="2">Uncharacterized protein</fullName>
    </submittedName>
</protein>
<name>A0AAV4NML1_CAEEX</name>
<dbReference type="EMBL" id="BPLR01003450">
    <property type="protein sequence ID" value="GIX84764.1"/>
    <property type="molecule type" value="Genomic_DNA"/>
</dbReference>